<proteinExistence type="predicted"/>
<gene>
    <name evidence="6" type="ORF">BJY26_003200</name>
</gene>
<dbReference type="GO" id="GO:0000976">
    <property type="term" value="F:transcription cis-regulatory region binding"/>
    <property type="evidence" value="ECO:0007669"/>
    <property type="project" value="TreeGrafter"/>
</dbReference>
<dbReference type="GO" id="GO:0003700">
    <property type="term" value="F:DNA-binding transcription factor activity"/>
    <property type="evidence" value="ECO:0007669"/>
    <property type="project" value="TreeGrafter"/>
</dbReference>
<accession>A0A7Z0D4T3</accession>
<reference evidence="6 7" key="1">
    <citation type="submission" date="2020-07" db="EMBL/GenBank/DDBJ databases">
        <title>Sequencing the genomes of 1000 actinobacteria strains.</title>
        <authorList>
            <person name="Klenk H.-P."/>
        </authorList>
    </citation>
    <scope>NUCLEOTIDE SEQUENCE [LARGE SCALE GENOMIC DNA]</scope>
    <source>
        <strain evidence="6 7">DSM 26341</strain>
    </source>
</reference>
<dbReference type="RefSeq" id="WP_179429172.1">
    <property type="nucleotide sequence ID" value="NZ_JACBZP010000001.1"/>
</dbReference>
<dbReference type="InterPro" id="IPR036271">
    <property type="entry name" value="Tet_transcr_reg_TetR-rel_C_sf"/>
</dbReference>
<evidence type="ECO:0000313" key="6">
    <source>
        <dbReference type="EMBL" id="NYI68894.1"/>
    </source>
</evidence>
<dbReference type="SUPFAM" id="SSF46689">
    <property type="entry name" value="Homeodomain-like"/>
    <property type="match status" value="1"/>
</dbReference>
<organism evidence="6 7">
    <name type="scientific">Spelaeicoccus albus</name>
    <dbReference type="NCBI Taxonomy" id="1280376"/>
    <lineage>
        <taxon>Bacteria</taxon>
        <taxon>Bacillati</taxon>
        <taxon>Actinomycetota</taxon>
        <taxon>Actinomycetes</taxon>
        <taxon>Micrococcales</taxon>
        <taxon>Brevibacteriaceae</taxon>
        <taxon>Spelaeicoccus</taxon>
    </lineage>
</organism>
<dbReference type="Pfam" id="PF00440">
    <property type="entry name" value="TetR_N"/>
    <property type="match status" value="1"/>
</dbReference>
<dbReference type="Gene3D" id="1.10.357.10">
    <property type="entry name" value="Tetracycline Repressor, domain 2"/>
    <property type="match status" value="1"/>
</dbReference>
<dbReference type="PANTHER" id="PTHR30055">
    <property type="entry name" value="HTH-TYPE TRANSCRIPTIONAL REGULATOR RUTR"/>
    <property type="match status" value="1"/>
</dbReference>
<dbReference type="PROSITE" id="PS50977">
    <property type="entry name" value="HTH_TETR_2"/>
    <property type="match status" value="1"/>
</dbReference>
<dbReference type="PANTHER" id="PTHR30055:SF148">
    <property type="entry name" value="TETR-FAMILY TRANSCRIPTIONAL REGULATOR"/>
    <property type="match status" value="1"/>
</dbReference>
<keyword evidence="1" id="KW-0805">Transcription regulation</keyword>
<feature type="domain" description="HTH tetR-type" evidence="5">
    <location>
        <begin position="18"/>
        <end position="78"/>
    </location>
</feature>
<dbReference type="Pfam" id="PF16859">
    <property type="entry name" value="TetR_C_11"/>
    <property type="match status" value="1"/>
</dbReference>
<dbReference type="InterPro" id="IPR011075">
    <property type="entry name" value="TetR_C"/>
</dbReference>
<dbReference type="Gene3D" id="1.10.10.60">
    <property type="entry name" value="Homeodomain-like"/>
    <property type="match status" value="1"/>
</dbReference>
<keyword evidence="7" id="KW-1185">Reference proteome</keyword>
<dbReference type="InterPro" id="IPR050109">
    <property type="entry name" value="HTH-type_TetR-like_transc_reg"/>
</dbReference>
<dbReference type="InterPro" id="IPR009057">
    <property type="entry name" value="Homeodomain-like_sf"/>
</dbReference>
<keyword evidence="3" id="KW-0804">Transcription</keyword>
<evidence type="ECO:0000313" key="7">
    <source>
        <dbReference type="Proteomes" id="UP000539111"/>
    </source>
</evidence>
<dbReference type="Proteomes" id="UP000539111">
    <property type="component" value="Unassembled WGS sequence"/>
</dbReference>
<dbReference type="AlphaFoldDB" id="A0A7Z0D4T3"/>
<evidence type="ECO:0000256" key="1">
    <source>
        <dbReference type="ARBA" id="ARBA00023015"/>
    </source>
</evidence>
<dbReference type="EMBL" id="JACBZP010000001">
    <property type="protein sequence ID" value="NYI68894.1"/>
    <property type="molecule type" value="Genomic_DNA"/>
</dbReference>
<evidence type="ECO:0000256" key="3">
    <source>
        <dbReference type="ARBA" id="ARBA00023163"/>
    </source>
</evidence>
<evidence type="ECO:0000256" key="4">
    <source>
        <dbReference type="PROSITE-ProRule" id="PRU00335"/>
    </source>
</evidence>
<feature type="DNA-binding region" description="H-T-H motif" evidence="4">
    <location>
        <begin position="41"/>
        <end position="60"/>
    </location>
</feature>
<keyword evidence="2 4" id="KW-0238">DNA-binding</keyword>
<dbReference type="SUPFAM" id="SSF48498">
    <property type="entry name" value="Tetracyclin repressor-like, C-terminal domain"/>
    <property type="match status" value="1"/>
</dbReference>
<dbReference type="PRINTS" id="PR00455">
    <property type="entry name" value="HTHTETR"/>
</dbReference>
<evidence type="ECO:0000256" key="2">
    <source>
        <dbReference type="ARBA" id="ARBA00023125"/>
    </source>
</evidence>
<comment type="caution">
    <text evidence="6">The sequence shown here is derived from an EMBL/GenBank/DDBJ whole genome shotgun (WGS) entry which is preliminary data.</text>
</comment>
<evidence type="ECO:0000259" key="5">
    <source>
        <dbReference type="PROSITE" id="PS50977"/>
    </source>
</evidence>
<sequence>MSLIDDSRDHTPKRRRGAALEAALLDAAWEELIEKGYDHFTIESVADRARTSRAVVYRRWPGKAELLLAAAARAGAQQKTAVPDTGTLRGDMIELLRQANRSRSRIGLQLMQQLGGHYAETGTGIAELRSAFLSERTSAMEGVLDRAIQRGEADPAKLTPRVIAVPFDLYRQELMMTLKEVPDEVAVSIIDEVFLPLVTKK</sequence>
<name>A0A7Z0D4T3_9MICO</name>
<protein>
    <submittedName>
        <fullName evidence="6">AcrR family transcriptional regulator</fullName>
    </submittedName>
</protein>
<dbReference type="InterPro" id="IPR001647">
    <property type="entry name" value="HTH_TetR"/>
</dbReference>